<dbReference type="AlphaFoldDB" id="X1H355"/>
<reference evidence="1" key="1">
    <citation type="journal article" date="2014" name="Front. Microbiol.">
        <title>High frequency of phylogenetically diverse reductive dehalogenase-homologous genes in deep subseafloor sedimentary metagenomes.</title>
        <authorList>
            <person name="Kawai M."/>
            <person name="Futagami T."/>
            <person name="Toyoda A."/>
            <person name="Takaki Y."/>
            <person name="Nishi S."/>
            <person name="Hori S."/>
            <person name="Arai W."/>
            <person name="Tsubouchi T."/>
            <person name="Morono Y."/>
            <person name="Uchiyama I."/>
            <person name="Ito T."/>
            <person name="Fujiyama A."/>
            <person name="Inagaki F."/>
            <person name="Takami H."/>
        </authorList>
    </citation>
    <scope>NUCLEOTIDE SEQUENCE</scope>
    <source>
        <strain evidence="1">Expedition CK06-06</strain>
    </source>
</reference>
<protein>
    <submittedName>
        <fullName evidence="1">Uncharacterized protein</fullName>
    </submittedName>
</protein>
<name>X1H355_9ZZZZ</name>
<evidence type="ECO:0000313" key="1">
    <source>
        <dbReference type="EMBL" id="GAH48294.1"/>
    </source>
</evidence>
<proteinExistence type="predicted"/>
<gene>
    <name evidence="1" type="ORF">S03H2_33389</name>
</gene>
<dbReference type="EMBL" id="BARU01020322">
    <property type="protein sequence ID" value="GAH48294.1"/>
    <property type="molecule type" value="Genomic_DNA"/>
</dbReference>
<sequence length="95" mass="11463">MRRTYDLFIAEIERILQTRAKNYQIVGYVWEDQETEDWEENVVEVKTEFQDFEEKEDLWDVLGSILENTQQGVAKTYGREISEDKRPFILHLSEM</sequence>
<accession>X1H355</accession>
<comment type="caution">
    <text evidence="1">The sequence shown here is derived from an EMBL/GenBank/DDBJ whole genome shotgun (WGS) entry which is preliminary data.</text>
</comment>
<organism evidence="1">
    <name type="scientific">marine sediment metagenome</name>
    <dbReference type="NCBI Taxonomy" id="412755"/>
    <lineage>
        <taxon>unclassified sequences</taxon>
        <taxon>metagenomes</taxon>
        <taxon>ecological metagenomes</taxon>
    </lineage>
</organism>